<keyword evidence="12" id="KW-1185">Reference proteome</keyword>
<dbReference type="InterPro" id="IPR001991">
    <property type="entry name" value="Na-dicarboxylate_symporter"/>
</dbReference>
<dbReference type="PROSITE" id="PS00714">
    <property type="entry name" value="NA_DICARBOXYL_SYMP_2"/>
    <property type="match status" value="1"/>
</dbReference>
<evidence type="ECO:0000256" key="7">
    <source>
        <dbReference type="ARBA" id="ARBA00023136"/>
    </source>
</evidence>
<evidence type="ECO:0000256" key="5">
    <source>
        <dbReference type="ARBA" id="ARBA00022847"/>
    </source>
</evidence>
<comment type="function">
    <text evidence="8">Responsible for the transport of dicarboxylates such as succinate, fumarate, and malate from the periplasm across the membrane.</text>
</comment>
<feature type="transmembrane region" description="Helical" evidence="10">
    <location>
        <begin position="278"/>
        <end position="296"/>
    </location>
</feature>
<evidence type="ECO:0000256" key="2">
    <source>
        <dbReference type="ARBA" id="ARBA00022448"/>
    </source>
</evidence>
<dbReference type="EMBL" id="AYXT01000012">
    <property type="protein sequence ID" value="ETF01267.1"/>
    <property type="molecule type" value="Genomic_DNA"/>
</dbReference>
<feature type="region of interest" description="Disordered" evidence="9">
    <location>
        <begin position="1"/>
        <end position="20"/>
    </location>
</feature>
<dbReference type="PATRIC" id="fig|1424334.3.peg.3732"/>
<evidence type="ECO:0000256" key="8">
    <source>
        <dbReference type="ARBA" id="ARBA00053346"/>
    </source>
</evidence>
<dbReference type="PANTHER" id="PTHR42865:SF1">
    <property type="entry name" value="AEROBIC C4-DICARBOXYLATE TRANSPORT PROTEIN"/>
    <property type="match status" value="1"/>
</dbReference>
<comment type="subcellular location">
    <subcellularLocation>
        <location evidence="1">Cell membrane</location>
        <topology evidence="1">Multi-pass membrane protein</topology>
    </subcellularLocation>
</comment>
<feature type="transmembrane region" description="Helical" evidence="10">
    <location>
        <begin position="101"/>
        <end position="122"/>
    </location>
</feature>
<dbReference type="HOGENOM" id="CLU_019375_7_0_4"/>
<feature type="transmembrane region" description="Helical" evidence="10">
    <location>
        <begin position="381"/>
        <end position="398"/>
    </location>
</feature>
<feature type="transmembrane region" description="Helical" evidence="10">
    <location>
        <begin position="32"/>
        <end position="50"/>
    </location>
</feature>
<accession>V8QNN4</accession>
<evidence type="ECO:0000313" key="11">
    <source>
        <dbReference type="EMBL" id="ETF01267.1"/>
    </source>
</evidence>
<feature type="transmembrane region" description="Helical" evidence="10">
    <location>
        <begin position="354"/>
        <end position="375"/>
    </location>
</feature>
<reference evidence="11 12" key="1">
    <citation type="journal article" date="2014" name="Genome Announc.">
        <title>Draft Genome Sequence of Advenella kashmirensis Strain W13003, a Polycyclic Aromatic Hydrocarbon-Degrading Bacterium.</title>
        <authorList>
            <person name="Wang X."/>
            <person name="Jin D."/>
            <person name="Zhou L."/>
            <person name="Wu L."/>
            <person name="An W."/>
            <person name="Zhao L."/>
        </authorList>
    </citation>
    <scope>NUCLEOTIDE SEQUENCE [LARGE SCALE GENOMIC DNA]</scope>
    <source>
        <strain evidence="11 12">W13003</strain>
    </source>
</reference>
<dbReference type="GO" id="GO:0070778">
    <property type="term" value="P:L-aspartate transmembrane transport"/>
    <property type="evidence" value="ECO:0007669"/>
    <property type="project" value="TreeGrafter"/>
</dbReference>
<evidence type="ECO:0000256" key="9">
    <source>
        <dbReference type="SAM" id="MobiDB-lite"/>
    </source>
</evidence>
<dbReference type="GO" id="GO:0015366">
    <property type="term" value="F:malate:proton symporter activity"/>
    <property type="evidence" value="ECO:0007669"/>
    <property type="project" value="TreeGrafter"/>
</dbReference>
<sequence length="441" mass="46738">MKNLANAEAGQEHSNTTGFAPASKKKPLYRNLAVQMVFALIAGALLGMWLPDLATQMSPLSAAFLKMIKALVGLVIFCTIVAGIANIGSGAGVGRIGLKSLIYFEVITTIAMALGLILANVFQPGSGMNIDLSSLDASALATFTETAERRTTVSWLMSIIPDTFVSAFTNGNILPVLLLALMFGGALLSMGKRAEPVIMIVERISEAIFIMVGMVMKFAPLAVFAAIAFTIGKYGIGSMLPLAKLLVLFYLACIGFIVIVLGAIAAYARVPLWGLIKYLKVELLLAFGTASSEAVLPSVMKKLEKAGCKKHIVGFVIPSGFSFNLDGSSMYFVMAVIFVAQACNINLTFYEEIMLILIFMVTSKGIAGVAGSGFVTLAATLTVYPHVPLAGIVLLLGVDRFMDAMRTVTNLTGNAVATFVIAASEDALDKAQMHSAFLTEK</sequence>
<dbReference type="GO" id="GO:0005886">
    <property type="term" value="C:plasma membrane"/>
    <property type="evidence" value="ECO:0007669"/>
    <property type="project" value="UniProtKB-SubCell"/>
</dbReference>
<dbReference type="InterPro" id="IPR036458">
    <property type="entry name" value="Na:dicarbo_symporter_sf"/>
</dbReference>
<dbReference type="SUPFAM" id="SSF118215">
    <property type="entry name" value="Proton glutamate symport protein"/>
    <property type="match status" value="1"/>
</dbReference>
<dbReference type="Proteomes" id="UP000018733">
    <property type="component" value="Unassembled WGS sequence"/>
</dbReference>
<feature type="transmembrane region" description="Helical" evidence="10">
    <location>
        <begin position="164"/>
        <end position="188"/>
    </location>
</feature>
<feature type="transmembrane region" description="Helical" evidence="10">
    <location>
        <begin position="70"/>
        <end position="89"/>
    </location>
</feature>
<dbReference type="FunFam" id="1.10.3860.10:FF:000001">
    <property type="entry name" value="C4-dicarboxylate transport protein"/>
    <property type="match status" value="1"/>
</dbReference>
<dbReference type="AlphaFoldDB" id="V8QNN4"/>
<dbReference type="InterPro" id="IPR018107">
    <property type="entry name" value="Na-dicarboxylate_symporter_CS"/>
</dbReference>
<feature type="transmembrane region" description="Helical" evidence="10">
    <location>
        <begin position="329"/>
        <end position="347"/>
    </location>
</feature>
<gene>
    <name evidence="11" type="ORF">W822_18590</name>
</gene>
<evidence type="ECO:0000256" key="10">
    <source>
        <dbReference type="SAM" id="Phobius"/>
    </source>
</evidence>
<feature type="transmembrane region" description="Helical" evidence="10">
    <location>
        <begin position="243"/>
        <end position="266"/>
    </location>
</feature>
<evidence type="ECO:0000256" key="4">
    <source>
        <dbReference type="ARBA" id="ARBA00022692"/>
    </source>
</evidence>
<name>V8QNN4_9BURK</name>
<protein>
    <submittedName>
        <fullName evidence="11">C4-dicarboxylate ABC transporter</fullName>
    </submittedName>
</protein>
<keyword evidence="7 10" id="KW-0472">Membrane</keyword>
<dbReference type="GO" id="GO:0015138">
    <property type="term" value="F:fumarate transmembrane transporter activity"/>
    <property type="evidence" value="ECO:0007669"/>
    <property type="project" value="TreeGrafter"/>
</dbReference>
<dbReference type="STRING" id="1424334.W822_18590"/>
<evidence type="ECO:0000256" key="3">
    <source>
        <dbReference type="ARBA" id="ARBA00022475"/>
    </source>
</evidence>
<evidence type="ECO:0000256" key="6">
    <source>
        <dbReference type="ARBA" id="ARBA00022989"/>
    </source>
</evidence>
<keyword evidence="2" id="KW-0813">Transport</keyword>
<dbReference type="NCBIfam" id="NF002461">
    <property type="entry name" value="PRK01663.1"/>
    <property type="match status" value="1"/>
</dbReference>
<keyword evidence="6 10" id="KW-1133">Transmembrane helix</keyword>
<evidence type="ECO:0000313" key="12">
    <source>
        <dbReference type="Proteomes" id="UP000018733"/>
    </source>
</evidence>
<dbReference type="GO" id="GO:0015141">
    <property type="term" value="F:succinate transmembrane transporter activity"/>
    <property type="evidence" value="ECO:0007669"/>
    <property type="project" value="TreeGrafter"/>
</dbReference>
<proteinExistence type="predicted"/>
<dbReference type="PRINTS" id="PR00173">
    <property type="entry name" value="EDTRNSPORT"/>
</dbReference>
<evidence type="ECO:0000256" key="1">
    <source>
        <dbReference type="ARBA" id="ARBA00004651"/>
    </source>
</evidence>
<dbReference type="eggNOG" id="COG1301">
    <property type="taxonomic scope" value="Bacteria"/>
</dbReference>
<feature type="transmembrane region" description="Helical" evidence="10">
    <location>
        <begin position="208"/>
        <end position="231"/>
    </location>
</feature>
<comment type="caution">
    <text evidence="11">The sequence shown here is derived from an EMBL/GenBank/DDBJ whole genome shotgun (WGS) entry which is preliminary data.</text>
</comment>
<keyword evidence="3" id="KW-1003">Cell membrane</keyword>
<keyword evidence="5" id="KW-0769">Symport</keyword>
<keyword evidence="4 10" id="KW-0812">Transmembrane</keyword>
<dbReference type="Pfam" id="PF00375">
    <property type="entry name" value="SDF"/>
    <property type="match status" value="1"/>
</dbReference>
<organism evidence="11 12">
    <name type="scientific">Advenella kashmirensis W13003</name>
    <dbReference type="NCBI Taxonomy" id="1424334"/>
    <lineage>
        <taxon>Bacteria</taxon>
        <taxon>Pseudomonadati</taxon>
        <taxon>Pseudomonadota</taxon>
        <taxon>Betaproteobacteria</taxon>
        <taxon>Burkholderiales</taxon>
        <taxon>Alcaligenaceae</taxon>
    </lineage>
</organism>
<dbReference type="PANTHER" id="PTHR42865">
    <property type="entry name" value="PROTON/GLUTAMATE-ASPARTATE SYMPORTER"/>
    <property type="match status" value="1"/>
</dbReference>
<dbReference type="Gene3D" id="1.10.3860.10">
    <property type="entry name" value="Sodium:dicarboxylate symporter"/>
    <property type="match status" value="1"/>
</dbReference>